<dbReference type="PROSITE" id="PS50883">
    <property type="entry name" value="EAL"/>
    <property type="match status" value="1"/>
</dbReference>
<dbReference type="RefSeq" id="WP_056953454.1">
    <property type="nucleotide sequence ID" value="NZ_AZDY01000038.1"/>
</dbReference>
<keyword evidence="1" id="KW-0472">Membrane</keyword>
<comment type="caution">
    <text evidence="3">The sequence shown here is derived from an EMBL/GenBank/DDBJ whole genome shotgun (WGS) entry which is preliminary data.</text>
</comment>
<sequence>MDLAFLEMILLRFTLITLIIFIIIIVIYYWRSRKTNNNYLENKDFNLRYFIQKQVDHNERTIGYECLLRQQNSDGSWTLPKQLDSLPLQRIVFLLEDTFKSLPTEKIRLSINLEYNQIISSDFQYFVRWAISKIDPMQLSIEYTSAYGPKYINRYLFESRIKDAKKYGMEFSIDNVGSEMKSLRQIEWMLPFVDTIKCSMRNFRKEDPNTWLDLNLQSWNKISKENNIELILMGIENQADEDLAKFLKIKTRQGYLFGHPENPKKLRVKTDVEKTRK</sequence>
<organism evidence="3 4">
    <name type="scientific">Companilactobacillus bobalius DSM 19674</name>
    <dbReference type="NCBI Taxonomy" id="1423788"/>
    <lineage>
        <taxon>Bacteria</taxon>
        <taxon>Bacillati</taxon>
        <taxon>Bacillota</taxon>
        <taxon>Bacilli</taxon>
        <taxon>Lactobacillales</taxon>
        <taxon>Lactobacillaceae</taxon>
        <taxon>Companilactobacillus</taxon>
        <taxon>Companilactobacillus bobalius</taxon>
    </lineage>
</organism>
<evidence type="ECO:0000313" key="3">
    <source>
        <dbReference type="EMBL" id="KRK82421.1"/>
    </source>
</evidence>
<evidence type="ECO:0000259" key="2">
    <source>
        <dbReference type="PROSITE" id="PS50883"/>
    </source>
</evidence>
<proteinExistence type="predicted"/>
<dbReference type="SMART" id="SM00052">
    <property type="entry name" value="EAL"/>
    <property type="match status" value="1"/>
</dbReference>
<evidence type="ECO:0000256" key="1">
    <source>
        <dbReference type="SAM" id="Phobius"/>
    </source>
</evidence>
<dbReference type="PANTHER" id="PTHR33121">
    <property type="entry name" value="CYCLIC DI-GMP PHOSPHODIESTERASE PDEF"/>
    <property type="match status" value="1"/>
</dbReference>
<dbReference type="Proteomes" id="UP000051515">
    <property type="component" value="Unassembled WGS sequence"/>
</dbReference>
<dbReference type="PATRIC" id="fig|1423788.3.peg.2501"/>
<dbReference type="InterPro" id="IPR035919">
    <property type="entry name" value="EAL_sf"/>
</dbReference>
<keyword evidence="1" id="KW-0812">Transmembrane</keyword>
<dbReference type="AlphaFoldDB" id="A0A0R1KG04"/>
<accession>A0A0R1KG04</accession>
<feature type="transmembrane region" description="Helical" evidence="1">
    <location>
        <begin position="9"/>
        <end position="30"/>
    </location>
</feature>
<feature type="domain" description="EAL" evidence="2">
    <location>
        <begin position="29"/>
        <end position="274"/>
    </location>
</feature>
<dbReference type="InterPro" id="IPR001633">
    <property type="entry name" value="EAL_dom"/>
</dbReference>
<name>A0A0R1KG04_9LACO</name>
<protein>
    <submittedName>
        <fullName evidence="3">Diguanylate cyclase phosphodiesterase domain-containing protein</fullName>
    </submittedName>
</protein>
<dbReference type="EMBL" id="AZDY01000038">
    <property type="protein sequence ID" value="KRK82421.1"/>
    <property type="molecule type" value="Genomic_DNA"/>
</dbReference>
<dbReference type="Pfam" id="PF00563">
    <property type="entry name" value="EAL"/>
    <property type="match status" value="1"/>
</dbReference>
<dbReference type="OrthoDB" id="2247423at2"/>
<dbReference type="InterPro" id="IPR050706">
    <property type="entry name" value="Cyclic-di-GMP_PDE-like"/>
</dbReference>
<dbReference type="PANTHER" id="PTHR33121:SF70">
    <property type="entry name" value="SIGNALING PROTEIN YKOW"/>
    <property type="match status" value="1"/>
</dbReference>
<evidence type="ECO:0000313" key="4">
    <source>
        <dbReference type="Proteomes" id="UP000051515"/>
    </source>
</evidence>
<dbReference type="STRING" id="1423788.FC78_GL002430"/>
<keyword evidence="4" id="KW-1185">Reference proteome</keyword>
<dbReference type="SUPFAM" id="SSF141868">
    <property type="entry name" value="EAL domain-like"/>
    <property type="match status" value="1"/>
</dbReference>
<reference evidence="3 4" key="1">
    <citation type="journal article" date="2015" name="Genome Announc.">
        <title>Expanding the biotechnology potential of lactobacilli through comparative genomics of 213 strains and associated genera.</title>
        <authorList>
            <person name="Sun Z."/>
            <person name="Harris H.M."/>
            <person name="McCann A."/>
            <person name="Guo C."/>
            <person name="Argimon S."/>
            <person name="Zhang W."/>
            <person name="Yang X."/>
            <person name="Jeffery I.B."/>
            <person name="Cooney J.C."/>
            <person name="Kagawa T.F."/>
            <person name="Liu W."/>
            <person name="Song Y."/>
            <person name="Salvetti E."/>
            <person name="Wrobel A."/>
            <person name="Rasinkangas P."/>
            <person name="Parkhill J."/>
            <person name="Rea M.C."/>
            <person name="O'Sullivan O."/>
            <person name="Ritari J."/>
            <person name="Douillard F.P."/>
            <person name="Paul Ross R."/>
            <person name="Yang R."/>
            <person name="Briner A.E."/>
            <person name="Felis G.E."/>
            <person name="de Vos W.M."/>
            <person name="Barrangou R."/>
            <person name="Klaenhammer T.R."/>
            <person name="Caufield P.W."/>
            <person name="Cui Y."/>
            <person name="Zhang H."/>
            <person name="O'Toole P.W."/>
        </authorList>
    </citation>
    <scope>NUCLEOTIDE SEQUENCE [LARGE SCALE GENOMIC DNA]</scope>
    <source>
        <strain evidence="3 4">DSM 19674</strain>
    </source>
</reference>
<gene>
    <name evidence="3" type="ORF">FC78_GL002430</name>
</gene>
<dbReference type="Gene3D" id="3.20.20.450">
    <property type="entry name" value="EAL domain"/>
    <property type="match status" value="1"/>
</dbReference>
<dbReference type="GO" id="GO:0071111">
    <property type="term" value="F:cyclic-guanylate-specific phosphodiesterase activity"/>
    <property type="evidence" value="ECO:0007669"/>
    <property type="project" value="InterPro"/>
</dbReference>
<keyword evidence="1" id="KW-1133">Transmembrane helix</keyword>